<evidence type="ECO:0000256" key="1">
    <source>
        <dbReference type="SAM" id="MobiDB-lite"/>
    </source>
</evidence>
<gene>
    <name evidence="2" type="ORF">PV11_04442</name>
</gene>
<feature type="region of interest" description="Disordered" evidence="1">
    <location>
        <begin position="15"/>
        <end position="92"/>
    </location>
</feature>
<evidence type="ECO:0000313" key="3">
    <source>
        <dbReference type="Proteomes" id="UP000053599"/>
    </source>
</evidence>
<accession>A0A0D1Z618</accession>
<dbReference type="AlphaFoldDB" id="A0A0D1Z618"/>
<sequence length="276" mass="30084">MVLSFLDALDTFDRGLPSERLHSKSQSRPVSLPSSRNNSTTSLSSLRSEPGKPTPSNNASSKPSGFSKLFGKGKKEKKDTDKKKVITSRHSSAATVATRMALDIKYKQAHPTLGLGPRLVPTQSVPNITPQELELRKPHSGPPALIAQIGRTDMPVLTKVISGDEADDPDEFERMRDDWRQRKIPDLQLLQVLEGRTPPASAPGSGSNSVSNSGTTTPQNGLITPPQVPASKVVEREGVRLLSVDAALLKERPKPVRRHTPIGGRYRKDDNGVWKK</sequence>
<reference evidence="2 3" key="1">
    <citation type="submission" date="2015-01" db="EMBL/GenBank/DDBJ databases">
        <title>The Genome Sequence of Exophiala sideris CBS121828.</title>
        <authorList>
            <consortium name="The Broad Institute Genomics Platform"/>
            <person name="Cuomo C."/>
            <person name="de Hoog S."/>
            <person name="Gorbushina A."/>
            <person name="Stielow B."/>
            <person name="Teixiera M."/>
            <person name="Abouelleil A."/>
            <person name="Chapman S.B."/>
            <person name="Priest M."/>
            <person name="Young S.K."/>
            <person name="Wortman J."/>
            <person name="Nusbaum C."/>
            <person name="Birren B."/>
        </authorList>
    </citation>
    <scope>NUCLEOTIDE SEQUENCE [LARGE SCALE GENOMIC DNA]</scope>
    <source>
        <strain evidence="2 3">CBS 121828</strain>
    </source>
</reference>
<feature type="compositionally biased region" description="Low complexity" evidence="1">
    <location>
        <begin position="196"/>
        <end position="218"/>
    </location>
</feature>
<protein>
    <submittedName>
        <fullName evidence="2">Uncharacterized protein</fullName>
    </submittedName>
</protein>
<feature type="region of interest" description="Disordered" evidence="1">
    <location>
        <begin position="252"/>
        <end position="276"/>
    </location>
</feature>
<organism evidence="2 3">
    <name type="scientific">Exophiala sideris</name>
    <dbReference type="NCBI Taxonomy" id="1016849"/>
    <lineage>
        <taxon>Eukaryota</taxon>
        <taxon>Fungi</taxon>
        <taxon>Dikarya</taxon>
        <taxon>Ascomycota</taxon>
        <taxon>Pezizomycotina</taxon>
        <taxon>Eurotiomycetes</taxon>
        <taxon>Chaetothyriomycetidae</taxon>
        <taxon>Chaetothyriales</taxon>
        <taxon>Herpotrichiellaceae</taxon>
        <taxon>Exophiala</taxon>
    </lineage>
</organism>
<feature type="compositionally biased region" description="Polar residues" evidence="1">
    <location>
        <begin position="24"/>
        <end position="33"/>
    </location>
</feature>
<feature type="compositionally biased region" description="Low complexity" evidence="1">
    <location>
        <begin position="34"/>
        <end position="48"/>
    </location>
</feature>
<evidence type="ECO:0000313" key="2">
    <source>
        <dbReference type="EMBL" id="KIV82323.1"/>
    </source>
</evidence>
<proteinExistence type="predicted"/>
<feature type="compositionally biased region" description="Basic and acidic residues" evidence="1">
    <location>
        <begin position="266"/>
        <end position="276"/>
    </location>
</feature>
<dbReference type="OrthoDB" id="4152391at2759"/>
<dbReference type="HOGENOM" id="CLU_088635_0_0_1"/>
<name>A0A0D1Z618_9EURO</name>
<dbReference type="Proteomes" id="UP000053599">
    <property type="component" value="Unassembled WGS sequence"/>
</dbReference>
<feature type="compositionally biased region" description="Low complexity" evidence="1">
    <location>
        <begin position="60"/>
        <end position="70"/>
    </location>
</feature>
<feature type="region of interest" description="Disordered" evidence="1">
    <location>
        <begin position="196"/>
        <end position="232"/>
    </location>
</feature>
<dbReference type="EMBL" id="KN846952">
    <property type="protein sequence ID" value="KIV82323.1"/>
    <property type="molecule type" value="Genomic_DNA"/>
</dbReference>